<feature type="transmembrane region" description="Helical" evidence="10">
    <location>
        <begin position="43"/>
        <end position="59"/>
    </location>
</feature>
<organism evidence="12 13">
    <name type="scientific">Corynebacterium provencense</name>
    <dbReference type="NCBI Taxonomy" id="1737425"/>
    <lineage>
        <taxon>Bacteria</taxon>
        <taxon>Bacillati</taxon>
        <taxon>Actinomycetota</taxon>
        <taxon>Actinomycetes</taxon>
        <taxon>Mycobacteriales</taxon>
        <taxon>Corynebacteriaceae</taxon>
        <taxon>Corynebacterium</taxon>
    </lineage>
</organism>
<dbReference type="KEGG" id="cpre:Csp1_24020"/>
<dbReference type="Pfam" id="PF07730">
    <property type="entry name" value="HisKA_3"/>
    <property type="match status" value="1"/>
</dbReference>
<sequence length="401" mass="41977">MRILAGNALTGFRARHRIPFGLPEAVLALLLLVIEFVLVSEPVTLASILCAVAGVALVLTAPRWPLASAVLTLPFVAASSYVAADAATYAVFFVLIIIEVVTASGLAAVGLALALVHTALVMVDFATMTVDSDPVVVTVTLVLLSTGYFVGRNRLAQALNNAALRRSLADSQRLQRIGLARELHDSVATSLTGVVMRSQALELTVGDRADPEVVEGLRDISRSSRQALEQLRTMLRLLSSDSADTGADSAGPPPSLRDSLETSTRELRAHGLRVRSHVSLPRASREPVVDLQALSRILTEMTANAAKHSPDHAEVWLSCRVNAGNSVTVSMVNPVSDSAGADPALTSDLGMGSMVARAHTAGGELVAGPVNRDHGSGGPQLWRTAVTLPIVGGDVSPPTSP</sequence>
<evidence type="ECO:0000256" key="3">
    <source>
        <dbReference type="ARBA" id="ARBA00022553"/>
    </source>
</evidence>
<keyword evidence="10" id="KW-1133">Transmembrane helix</keyword>
<dbReference type="SUPFAM" id="SSF55874">
    <property type="entry name" value="ATPase domain of HSP90 chaperone/DNA topoisomerase II/histidine kinase"/>
    <property type="match status" value="1"/>
</dbReference>
<feature type="transmembrane region" description="Helical" evidence="10">
    <location>
        <begin position="135"/>
        <end position="151"/>
    </location>
</feature>
<dbReference type="EMBL" id="CP024988">
    <property type="protein sequence ID" value="AWT27152.1"/>
    <property type="molecule type" value="Genomic_DNA"/>
</dbReference>
<keyword evidence="3" id="KW-0597">Phosphoprotein</keyword>
<keyword evidence="13" id="KW-1185">Reference proteome</keyword>
<feature type="region of interest" description="Disordered" evidence="9">
    <location>
        <begin position="242"/>
        <end position="264"/>
    </location>
</feature>
<keyword evidence="8" id="KW-0902">Two-component regulatory system</keyword>
<evidence type="ECO:0000256" key="4">
    <source>
        <dbReference type="ARBA" id="ARBA00022679"/>
    </source>
</evidence>
<evidence type="ECO:0000313" key="12">
    <source>
        <dbReference type="EMBL" id="AWT27152.1"/>
    </source>
</evidence>
<dbReference type="PANTHER" id="PTHR24421">
    <property type="entry name" value="NITRATE/NITRITE SENSOR PROTEIN NARX-RELATED"/>
    <property type="match status" value="1"/>
</dbReference>
<evidence type="ECO:0000256" key="2">
    <source>
        <dbReference type="ARBA" id="ARBA00012438"/>
    </source>
</evidence>
<comment type="catalytic activity">
    <reaction evidence="1">
        <text>ATP + protein L-histidine = ADP + protein N-phospho-L-histidine.</text>
        <dbReference type="EC" id="2.7.13.3"/>
    </reaction>
</comment>
<evidence type="ECO:0000256" key="6">
    <source>
        <dbReference type="ARBA" id="ARBA00022777"/>
    </source>
</evidence>
<name>A0A2Z3YQF8_9CORY</name>
<accession>A0A2Z3YQF8</accession>
<evidence type="ECO:0000256" key="1">
    <source>
        <dbReference type="ARBA" id="ARBA00000085"/>
    </source>
</evidence>
<protein>
    <recommendedName>
        <fullName evidence="2">histidine kinase</fullName>
        <ecNumber evidence="2">2.7.13.3</ecNumber>
    </recommendedName>
</protein>
<gene>
    <name evidence="12" type="primary">degS</name>
    <name evidence="12" type="ORF">Csp1_24020</name>
</gene>
<dbReference type="AlphaFoldDB" id="A0A2Z3YQF8"/>
<dbReference type="InterPro" id="IPR011712">
    <property type="entry name" value="Sig_transdc_His_kin_sub3_dim/P"/>
</dbReference>
<evidence type="ECO:0000259" key="11">
    <source>
        <dbReference type="Pfam" id="PF07730"/>
    </source>
</evidence>
<dbReference type="STRING" id="1737425.GCA_900049755_01465"/>
<dbReference type="GO" id="GO:0005524">
    <property type="term" value="F:ATP binding"/>
    <property type="evidence" value="ECO:0007669"/>
    <property type="project" value="UniProtKB-KW"/>
</dbReference>
<dbReference type="GO" id="GO:0046983">
    <property type="term" value="F:protein dimerization activity"/>
    <property type="evidence" value="ECO:0007669"/>
    <property type="project" value="InterPro"/>
</dbReference>
<feature type="domain" description="Signal transduction histidine kinase subgroup 3 dimerisation and phosphoacceptor" evidence="11">
    <location>
        <begin position="176"/>
        <end position="240"/>
    </location>
</feature>
<dbReference type="PANTHER" id="PTHR24421:SF10">
    <property type="entry name" value="NITRATE_NITRITE SENSOR PROTEIN NARQ"/>
    <property type="match status" value="1"/>
</dbReference>
<dbReference type="InterPro" id="IPR036890">
    <property type="entry name" value="HATPase_C_sf"/>
</dbReference>
<evidence type="ECO:0000256" key="8">
    <source>
        <dbReference type="ARBA" id="ARBA00023012"/>
    </source>
</evidence>
<evidence type="ECO:0000256" key="5">
    <source>
        <dbReference type="ARBA" id="ARBA00022741"/>
    </source>
</evidence>
<dbReference type="EC" id="2.7.13.3" evidence="2"/>
<proteinExistence type="predicted"/>
<dbReference type="InterPro" id="IPR050482">
    <property type="entry name" value="Sensor_HK_TwoCompSys"/>
</dbReference>
<dbReference type="Proteomes" id="UP000247696">
    <property type="component" value="Chromosome"/>
</dbReference>
<evidence type="ECO:0000256" key="7">
    <source>
        <dbReference type="ARBA" id="ARBA00022840"/>
    </source>
</evidence>
<dbReference type="RefSeq" id="WP_066586559.1">
    <property type="nucleotide sequence ID" value="NZ_CABKVS010000002.1"/>
</dbReference>
<dbReference type="GO" id="GO:0000155">
    <property type="term" value="F:phosphorelay sensor kinase activity"/>
    <property type="evidence" value="ECO:0007669"/>
    <property type="project" value="InterPro"/>
</dbReference>
<keyword evidence="4 12" id="KW-0808">Transferase</keyword>
<keyword evidence="10" id="KW-0812">Transmembrane</keyword>
<feature type="transmembrane region" description="Helical" evidence="10">
    <location>
        <begin position="90"/>
        <end position="123"/>
    </location>
</feature>
<evidence type="ECO:0000313" key="13">
    <source>
        <dbReference type="Proteomes" id="UP000247696"/>
    </source>
</evidence>
<dbReference type="Gene3D" id="3.30.565.10">
    <property type="entry name" value="Histidine kinase-like ATPase, C-terminal domain"/>
    <property type="match status" value="1"/>
</dbReference>
<dbReference type="OrthoDB" id="4428135at2"/>
<evidence type="ECO:0000256" key="9">
    <source>
        <dbReference type="SAM" id="MobiDB-lite"/>
    </source>
</evidence>
<keyword evidence="10" id="KW-0472">Membrane</keyword>
<keyword evidence="5" id="KW-0547">Nucleotide-binding</keyword>
<keyword evidence="7" id="KW-0067">ATP-binding</keyword>
<dbReference type="Gene3D" id="1.20.5.1930">
    <property type="match status" value="1"/>
</dbReference>
<feature type="transmembrane region" description="Helical" evidence="10">
    <location>
        <begin position="20"/>
        <end position="37"/>
    </location>
</feature>
<reference evidence="13" key="1">
    <citation type="submission" date="2017-11" db="EMBL/GenBank/DDBJ databases">
        <title>Otitis media/interna in a cat caused by the recently described species Corynebacterium provencense.</title>
        <authorList>
            <person name="Kittl S."/>
            <person name="Brodard I."/>
            <person name="Rychener L."/>
            <person name="Jores J."/>
            <person name="Roosje P."/>
            <person name="Gobeli Brawand S."/>
        </authorList>
    </citation>
    <scope>NUCLEOTIDE SEQUENCE [LARGE SCALE GENOMIC DNA]</scope>
    <source>
        <strain evidence="13">17KM38</strain>
    </source>
</reference>
<dbReference type="GO" id="GO:0016020">
    <property type="term" value="C:membrane"/>
    <property type="evidence" value="ECO:0007669"/>
    <property type="project" value="InterPro"/>
</dbReference>
<keyword evidence="6 12" id="KW-0418">Kinase</keyword>
<evidence type="ECO:0000256" key="10">
    <source>
        <dbReference type="SAM" id="Phobius"/>
    </source>
</evidence>